<organism evidence="5 6">
    <name type="scientific">Atopostipes suicloacalis DSM 15692</name>
    <dbReference type="NCBI Taxonomy" id="1121025"/>
    <lineage>
        <taxon>Bacteria</taxon>
        <taxon>Bacillati</taxon>
        <taxon>Bacillota</taxon>
        <taxon>Bacilli</taxon>
        <taxon>Lactobacillales</taxon>
        <taxon>Carnobacteriaceae</taxon>
        <taxon>Atopostipes</taxon>
    </lineage>
</organism>
<dbReference type="GO" id="GO:0046961">
    <property type="term" value="F:proton-transporting ATPase activity, rotational mechanism"/>
    <property type="evidence" value="ECO:0007669"/>
    <property type="project" value="InterPro"/>
</dbReference>
<dbReference type="GO" id="GO:0005524">
    <property type="term" value="F:ATP binding"/>
    <property type="evidence" value="ECO:0007669"/>
    <property type="project" value="UniProtKB-UniRule"/>
</dbReference>
<dbReference type="HAMAP" id="MF_00271">
    <property type="entry name" value="ATP_synth_D_arch"/>
    <property type="match status" value="1"/>
</dbReference>
<evidence type="ECO:0000313" key="6">
    <source>
        <dbReference type="Proteomes" id="UP000184128"/>
    </source>
</evidence>
<dbReference type="Proteomes" id="UP000184128">
    <property type="component" value="Unassembled WGS sequence"/>
</dbReference>
<evidence type="ECO:0000256" key="2">
    <source>
        <dbReference type="ARBA" id="ARBA00022448"/>
    </source>
</evidence>
<dbReference type="NCBIfam" id="TIGR00309">
    <property type="entry name" value="V_ATPase_subD"/>
    <property type="match status" value="1"/>
</dbReference>
<comment type="similarity">
    <text evidence="1 4">Belongs to the V-ATPase D subunit family.</text>
</comment>
<dbReference type="EMBL" id="FQUF01000006">
    <property type="protein sequence ID" value="SHE48199.1"/>
    <property type="molecule type" value="Genomic_DNA"/>
</dbReference>
<accession>A0A1M4TUN8</accession>
<dbReference type="Gene3D" id="1.10.287.3240">
    <property type="match status" value="1"/>
</dbReference>
<comment type="function">
    <text evidence="4">Produces ATP from ADP in the presence of a proton gradient across the membrane.</text>
</comment>
<evidence type="ECO:0000313" key="5">
    <source>
        <dbReference type="EMBL" id="SHE48199.1"/>
    </source>
</evidence>
<dbReference type="STRING" id="1121025.SAMN02745249_00521"/>
<proteinExistence type="inferred from homology"/>
<keyword evidence="2 4" id="KW-0813">Transport</keyword>
<dbReference type="RefSeq" id="WP_073295900.1">
    <property type="nucleotide sequence ID" value="NZ_FQUF01000006.1"/>
</dbReference>
<dbReference type="AlphaFoldDB" id="A0A1M4TUN8"/>
<gene>
    <name evidence="4" type="primary">atpD</name>
    <name evidence="5" type="ORF">SAMN02745249_00521</name>
</gene>
<dbReference type="GO" id="GO:0042777">
    <property type="term" value="P:proton motive force-driven plasma membrane ATP synthesis"/>
    <property type="evidence" value="ECO:0007669"/>
    <property type="project" value="UniProtKB-UniRule"/>
</dbReference>
<keyword evidence="4" id="KW-0066">ATP synthesis</keyword>
<keyword evidence="4" id="KW-0375">Hydrogen ion transport</keyword>
<dbReference type="Pfam" id="PF01813">
    <property type="entry name" value="ATP-synt_D"/>
    <property type="match status" value="1"/>
</dbReference>
<evidence type="ECO:0000256" key="4">
    <source>
        <dbReference type="HAMAP-Rule" id="MF_00271"/>
    </source>
</evidence>
<dbReference type="PANTHER" id="PTHR11671">
    <property type="entry name" value="V-TYPE ATP SYNTHASE SUBUNIT D"/>
    <property type="match status" value="1"/>
</dbReference>
<dbReference type="InterPro" id="IPR002699">
    <property type="entry name" value="V_ATPase_D"/>
</dbReference>
<reference evidence="5 6" key="1">
    <citation type="submission" date="2016-11" db="EMBL/GenBank/DDBJ databases">
        <authorList>
            <person name="Jaros S."/>
            <person name="Januszkiewicz K."/>
            <person name="Wedrychowicz H."/>
        </authorList>
    </citation>
    <scope>NUCLEOTIDE SEQUENCE [LARGE SCALE GENOMIC DNA]</scope>
    <source>
        <strain evidence="5 6">DSM 15692</strain>
    </source>
</reference>
<evidence type="ECO:0000256" key="3">
    <source>
        <dbReference type="ARBA" id="ARBA00023065"/>
    </source>
</evidence>
<dbReference type="OrthoDB" id="9781718at2"/>
<sequence>MEIDQSPTKGNLMKIEKTLELSRSGHSLMDRKRLILMNEIVTLVEKAKQVQDDLVDAYEDAYNQMALAQEAVGIFNLQEISESIEVDRHIHIKVRSLMGSEIPEIDYRGKKQDTLPYSLTETSIEVDRTRLAFERVKGLQIQLAEIENTAYRLASNIQKTQKRVNALENVTIPQLEAAQKQINNELEEKEREEFTRMKAVKRVLSEKDLTENERMQDLSSNE</sequence>
<name>A0A1M4TUN8_9LACT</name>
<dbReference type="GO" id="GO:0046933">
    <property type="term" value="F:proton-transporting ATP synthase activity, rotational mechanism"/>
    <property type="evidence" value="ECO:0007669"/>
    <property type="project" value="UniProtKB-UniRule"/>
</dbReference>
<keyword evidence="3 4" id="KW-0406">Ion transport</keyword>
<keyword evidence="6" id="KW-1185">Reference proteome</keyword>
<protein>
    <recommendedName>
        <fullName evidence="4">V-type ATP synthase subunit D</fullName>
    </recommendedName>
    <alternativeName>
        <fullName evidence="4">V-ATPase subunit D</fullName>
    </alternativeName>
</protein>
<evidence type="ECO:0000256" key="1">
    <source>
        <dbReference type="ARBA" id="ARBA00005850"/>
    </source>
</evidence>